<dbReference type="AlphaFoldDB" id="A0A1Y2HYK0"/>
<reference evidence="1 2" key="1">
    <citation type="submission" date="2016-07" db="EMBL/GenBank/DDBJ databases">
        <title>Pervasive Adenine N6-methylation of Active Genes in Fungi.</title>
        <authorList>
            <consortium name="DOE Joint Genome Institute"/>
            <person name="Mondo S.J."/>
            <person name="Dannebaum R.O."/>
            <person name="Kuo R.C."/>
            <person name="Labutti K."/>
            <person name="Haridas S."/>
            <person name="Kuo A."/>
            <person name="Salamov A."/>
            <person name="Ahrendt S.R."/>
            <person name="Lipzen A."/>
            <person name="Sullivan W."/>
            <person name="Andreopoulos W.B."/>
            <person name="Clum A."/>
            <person name="Lindquist E."/>
            <person name="Daum C."/>
            <person name="Ramamoorthy G.K."/>
            <person name="Gryganskyi A."/>
            <person name="Culley D."/>
            <person name="Magnuson J.K."/>
            <person name="James T.Y."/>
            <person name="O'Malley M.A."/>
            <person name="Stajich J.E."/>
            <person name="Spatafora J.W."/>
            <person name="Visel A."/>
            <person name="Grigoriev I.V."/>
        </authorList>
    </citation>
    <scope>NUCLEOTIDE SEQUENCE [LARGE SCALE GENOMIC DNA]</scope>
    <source>
        <strain evidence="1 2">PL171</strain>
    </source>
</reference>
<organism evidence="1 2">
    <name type="scientific">Catenaria anguillulae PL171</name>
    <dbReference type="NCBI Taxonomy" id="765915"/>
    <lineage>
        <taxon>Eukaryota</taxon>
        <taxon>Fungi</taxon>
        <taxon>Fungi incertae sedis</taxon>
        <taxon>Blastocladiomycota</taxon>
        <taxon>Blastocladiomycetes</taxon>
        <taxon>Blastocladiales</taxon>
        <taxon>Catenariaceae</taxon>
        <taxon>Catenaria</taxon>
    </lineage>
</organism>
<protein>
    <submittedName>
        <fullName evidence="1">Uncharacterized protein</fullName>
    </submittedName>
</protein>
<proteinExistence type="predicted"/>
<sequence>MKIYKRSGQTSKQSRHRCRTTQHASLVHILNGHVDFLERMVRPRILLLHVGYRLDELLRLHQRRHIRMNHRLDRQKKRDLRLGILMLLGFMVVHQRRRVQGCFRERVVNVLCLALRRRVGVLGCGGRGESRGHGLVGTVLDKGRVQRNARRGRGCVSGGGLGRHRLDFGNGFRLSRLLVLLAIQGRQASAPLLDRQRSPRSP</sequence>
<accession>A0A1Y2HYK0</accession>
<evidence type="ECO:0000313" key="1">
    <source>
        <dbReference type="EMBL" id="ORZ39686.1"/>
    </source>
</evidence>
<dbReference type="EMBL" id="MCFL01000004">
    <property type="protein sequence ID" value="ORZ39686.1"/>
    <property type="molecule type" value="Genomic_DNA"/>
</dbReference>
<gene>
    <name evidence="1" type="ORF">BCR44DRAFT_1213835</name>
</gene>
<evidence type="ECO:0000313" key="2">
    <source>
        <dbReference type="Proteomes" id="UP000193411"/>
    </source>
</evidence>
<name>A0A1Y2HYK0_9FUNG</name>
<keyword evidence="2" id="KW-1185">Reference proteome</keyword>
<comment type="caution">
    <text evidence="1">The sequence shown here is derived from an EMBL/GenBank/DDBJ whole genome shotgun (WGS) entry which is preliminary data.</text>
</comment>
<dbReference type="Proteomes" id="UP000193411">
    <property type="component" value="Unassembled WGS sequence"/>
</dbReference>